<sequence>MKRHINKMLTLSFLLGLLLFVPSGCSLDDEVDPNNPSLNGVLSNASISELNNIVIGSESGMRDAIEYYLDDVGVVGREMYRFAGSEPRYTQDLLGQENATLDNNAFYTTRQWHATYRAVKNCNILLASVDNTGAPTDAQKQGYRGYANTIKAYELLIALNLTGSNGVRIEVADPNNLGPIVPYNDALTAIAGLLEQGNTQLTNAEFAFTTTLAPSVADFQKFNRALAARVAAYRGLYTDVLTYLNASFFNLNGSFQTGVFHVFSTASGDQLNRFFLAPNATGEVRVAHPDFITDGVAGDTRLQKASLRNAPATQSGLSSNYDVAVYKSNVAPIPIIRNEELILLYAEAKIQTNVLPDAVVAINRIRTGNNLVVYGGGVTAAALTNEMLEQRRYSLFCEGHRWVDMRRYNRLAELPLDRPGDDVWPAFPIPFAENVGQ</sequence>
<dbReference type="KEGG" id="scn:Solca_3333"/>
<dbReference type="CDD" id="cd08977">
    <property type="entry name" value="SusD"/>
    <property type="match status" value="1"/>
</dbReference>
<dbReference type="OrthoDB" id="9794888at2"/>
<evidence type="ECO:0000313" key="9">
    <source>
        <dbReference type="Proteomes" id="UP000007590"/>
    </source>
</evidence>
<evidence type="ECO:0000256" key="6">
    <source>
        <dbReference type="SAM" id="SignalP"/>
    </source>
</evidence>
<feature type="chain" id="PRO_5003615401" evidence="6">
    <location>
        <begin position="29"/>
        <end position="437"/>
    </location>
</feature>
<dbReference type="AlphaFoldDB" id="H8KX11"/>
<name>H8KX11_SOLCM</name>
<dbReference type="Pfam" id="PF07980">
    <property type="entry name" value="SusD_RagB"/>
    <property type="match status" value="1"/>
</dbReference>
<evidence type="ECO:0000256" key="3">
    <source>
        <dbReference type="ARBA" id="ARBA00022729"/>
    </source>
</evidence>
<dbReference type="Gene3D" id="1.25.40.390">
    <property type="match status" value="1"/>
</dbReference>
<dbReference type="EMBL" id="CP003349">
    <property type="protein sequence ID" value="AFD08340.1"/>
    <property type="molecule type" value="Genomic_DNA"/>
</dbReference>
<dbReference type="eggNOG" id="ENOG502Z8J7">
    <property type="taxonomic scope" value="Bacteria"/>
</dbReference>
<organism evidence="8 9">
    <name type="scientific">Solitalea canadensis (strain ATCC 29591 / DSM 3403 / JCM 21819 / LMG 8368 / NBRC 15130 / NCIMB 12057 / USAM 9D)</name>
    <name type="common">Flexibacter canadensis</name>
    <dbReference type="NCBI Taxonomy" id="929556"/>
    <lineage>
        <taxon>Bacteria</taxon>
        <taxon>Pseudomonadati</taxon>
        <taxon>Bacteroidota</taxon>
        <taxon>Sphingobacteriia</taxon>
        <taxon>Sphingobacteriales</taxon>
        <taxon>Sphingobacteriaceae</taxon>
        <taxon>Solitalea</taxon>
    </lineage>
</organism>
<dbReference type="InterPro" id="IPR011990">
    <property type="entry name" value="TPR-like_helical_dom_sf"/>
</dbReference>
<evidence type="ECO:0000256" key="5">
    <source>
        <dbReference type="ARBA" id="ARBA00023237"/>
    </source>
</evidence>
<feature type="signal peptide" evidence="6">
    <location>
        <begin position="1"/>
        <end position="28"/>
    </location>
</feature>
<proteinExistence type="inferred from homology"/>
<dbReference type="STRING" id="929556.Solca_3333"/>
<keyword evidence="9" id="KW-1185">Reference proteome</keyword>
<feature type="domain" description="RagB/SusD" evidence="7">
    <location>
        <begin position="330"/>
        <end position="409"/>
    </location>
</feature>
<dbReference type="GO" id="GO:0009279">
    <property type="term" value="C:cell outer membrane"/>
    <property type="evidence" value="ECO:0007669"/>
    <property type="project" value="UniProtKB-SubCell"/>
</dbReference>
<keyword evidence="4" id="KW-0472">Membrane</keyword>
<dbReference type="Proteomes" id="UP000007590">
    <property type="component" value="Chromosome"/>
</dbReference>
<dbReference type="RefSeq" id="WP_014681563.1">
    <property type="nucleotide sequence ID" value="NC_017770.1"/>
</dbReference>
<evidence type="ECO:0000256" key="4">
    <source>
        <dbReference type="ARBA" id="ARBA00023136"/>
    </source>
</evidence>
<dbReference type="InterPro" id="IPR012944">
    <property type="entry name" value="SusD_RagB_dom"/>
</dbReference>
<evidence type="ECO:0000259" key="7">
    <source>
        <dbReference type="Pfam" id="PF07980"/>
    </source>
</evidence>
<protein>
    <submittedName>
        <fullName evidence="8">RagB/SusD family protein</fullName>
    </submittedName>
</protein>
<reference evidence="8" key="1">
    <citation type="submission" date="2012-02" db="EMBL/GenBank/DDBJ databases">
        <title>The complete genome of Solitalea canadensis DSM 3403.</title>
        <authorList>
            <consortium name="US DOE Joint Genome Institute (JGI-PGF)"/>
            <person name="Lucas S."/>
            <person name="Copeland A."/>
            <person name="Lapidus A."/>
            <person name="Glavina del Rio T."/>
            <person name="Dalin E."/>
            <person name="Tice H."/>
            <person name="Bruce D."/>
            <person name="Goodwin L."/>
            <person name="Pitluck S."/>
            <person name="Peters L."/>
            <person name="Ovchinnikova G."/>
            <person name="Lu M."/>
            <person name="Kyrpides N."/>
            <person name="Mavromatis K."/>
            <person name="Ivanova N."/>
            <person name="Brettin T."/>
            <person name="Detter J.C."/>
            <person name="Han C."/>
            <person name="Larimer F."/>
            <person name="Land M."/>
            <person name="Hauser L."/>
            <person name="Markowitz V."/>
            <person name="Cheng J.-F."/>
            <person name="Hugenholtz P."/>
            <person name="Woyke T."/>
            <person name="Wu D."/>
            <person name="Spring S."/>
            <person name="Schroeder M."/>
            <person name="Kopitz M."/>
            <person name="Brambilla E."/>
            <person name="Klenk H.-P."/>
            <person name="Eisen J.A."/>
        </authorList>
    </citation>
    <scope>NUCLEOTIDE SEQUENCE</scope>
    <source>
        <strain evidence="8">DSM 3403</strain>
    </source>
</reference>
<evidence type="ECO:0000256" key="2">
    <source>
        <dbReference type="ARBA" id="ARBA00006275"/>
    </source>
</evidence>
<evidence type="ECO:0000256" key="1">
    <source>
        <dbReference type="ARBA" id="ARBA00004442"/>
    </source>
</evidence>
<keyword evidence="3 6" id="KW-0732">Signal</keyword>
<comment type="similarity">
    <text evidence="2">Belongs to the SusD family.</text>
</comment>
<evidence type="ECO:0000313" key="8">
    <source>
        <dbReference type="EMBL" id="AFD08340.1"/>
    </source>
</evidence>
<keyword evidence="5" id="KW-0998">Cell outer membrane</keyword>
<accession>H8KX11</accession>
<dbReference type="HOGENOM" id="CLU_619487_0_0_10"/>
<dbReference type="SUPFAM" id="SSF48452">
    <property type="entry name" value="TPR-like"/>
    <property type="match status" value="1"/>
</dbReference>
<gene>
    <name evidence="8" type="ordered locus">Solca_3333</name>
</gene>
<comment type="subcellular location">
    <subcellularLocation>
        <location evidence="1">Cell outer membrane</location>
    </subcellularLocation>
</comment>